<organism evidence="1 2">
    <name type="scientific">Coptis chinensis</name>
    <dbReference type="NCBI Taxonomy" id="261450"/>
    <lineage>
        <taxon>Eukaryota</taxon>
        <taxon>Viridiplantae</taxon>
        <taxon>Streptophyta</taxon>
        <taxon>Embryophyta</taxon>
        <taxon>Tracheophyta</taxon>
        <taxon>Spermatophyta</taxon>
        <taxon>Magnoliopsida</taxon>
        <taxon>Ranunculales</taxon>
        <taxon>Ranunculaceae</taxon>
        <taxon>Coptidoideae</taxon>
        <taxon>Coptis</taxon>
    </lineage>
</organism>
<dbReference type="EMBL" id="JADFTS010000001">
    <property type="protein sequence ID" value="KAF9624436.1"/>
    <property type="molecule type" value="Genomic_DNA"/>
</dbReference>
<comment type="caution">
    <text evidence="1">The sequence shown here is derived from an EMBL/GenBank/DDBJ whole genome shotgun (WGS) entry which is preliminary data.</text>
</comment>
<protein>
    <submittedName>
        <fullName evidence="1">Uncharacterized protein</fullName>
    </submittedName>
</protein>
<gene>
    <name evidence="1" type="ORF">IFM89_011444</name>
</gene>
<evidence type="ECO:0000313" key="1">
    <source>
        <dbReference type="EMBL" id="KAF9624436.1"/>
    </source>
</evidence>
<evidence type="ECO:0000313" key="2">
    <source>
        <dbReference type="Proteomes" id="UP000631114"/>
    </source>
</evidence>
<accession>A0A835IUN9</accession>
<name>A0A835IUN9_9MAGN</name>
<sequence>MDVHLSKKASDLVSSAMDRVKESPFAMKIVGFMEDGVNATLPYVKKYGGYAVDKIKQHPYLSGLIVVFILWKYRCRSHRNKIMKAPGRDYKMQRGDFEKDPRSYFRGLRGKSGKLG</sequence>
<dbReference type="OrthoDB" id="1650029at2759"/>
<reference evidence="1 2" key="1">
    <citation type="submission" date="2020-10" db="EMBL/GenBank/DDBJ databases">
        <title>The Coptis chinensis genome and diversification of protoberbering-type alkaloids.</title>
        <authorList>
            <person name="Wang B."/>
            <person name="Shu S."/>
            <person name="Song C."/>
            <person name="Liu Y."/>
        </authorList>
    </citation>
    <scope>NUCLEOTIDE SEQUENCE [LARGE SCALE GENOMIC DNA]</scope>
    <source>
        <strain evidence="1">HL-2020</strain>
        <tissue evidence="1">Leaf</tissue>
    </source>
</reference>
<keyword evidence="2" id="KW-1185">Reference proteome</keyword>
<proteinExistence type="predicted"/>
<dbReference type="Proteomes" id="UP000631114">
    <property type="component" value="Unassembled WGS sequence"/>
</dbReference>
<dbReference type="AlphaFoldDB" id="A0A835IUN9"/>